<protein>
    <submittedName>
        <fullName evidence="2">Uncharacterized protein</fullName>
    </submittedName>
</protein>
<dbReference type="EMBL" id="BSYJ01000004">
    <property type="protein sequence ID" value="GMG87907.1"/>
    <property type="molecule type" value="Genomic_DNA"/>
</dbReference>
<reference evidence="2 3" key="1">
    <citation type="submission" date="2023-04" db="EMBL/GenBank/DDBJ databases">
        <title>Marinobulbifer ophiurae gen. nov., sp. Nov., isolate from tissue of brittle star Ophioplocus japonicus.</title>
        <authorList>
            <person name="Kawano K."/>
            <person name="Sawayama S."/>
            <person name="Nakagawa S."/>
        </authorList>
    </citation>
    <scope>NUCLEOTIDE SEQUENCE [LARGE SCALE GENOMIC DNA]</scope>
    <source>
        <strain evidence="2 3">NKW57</strain>
    </source>
</reference>
<evidence type="ECO:0000313" key="2">
    <source>
        <dbReference type="EMBL" id="GMG87907.1"/>
    </source>
</evidence>
<sequence>MSEDKRGQSASSDPNKLGKGFMGSEPTALTPFRLDGGVRVITLTPSGPEVKGSELPL</sequence>
<feature type="region of interest" description="Disordered" evidence="1">
    <location>
        <begin position="1"/>
        <end position="31"/>
    </location>
</feature>
<gene>
    <name evidence="2" type="ORF">MNKW57_22280</name>
</gene>
<organism evidence="2 3">
    <name type="scientific">Biformimicrobium ophioploci</name>
    <dbReference type="NCBI Taxonomy" id="3036711"/>
    <lineage>
        <taxon>Bacteria</taxon>
        <taxon>Pseudomonadati</taxon>
        <taxon>Pseudomonadota</taxon>
        <taxon>Gammaproteobacteria</taxon>
        <taxon>Cellvibrionales</taxon>
        <taxon>Microbulbiferaceae</taxon>
        <taxon>Biformimicrobium</taxon>
    </lineage>
</organism>
<name>A0ABQ6M0U3_9GAMM</name>
<proteinExistence type="predicted"/>
<accession>A0ABQ6M0U3</accession>
<keyword evidence="3" id="KW-1185">Reference proteome</keyword>
<dbReference type="Proteomes" id="UP001224392">
    <property type="component" value="Unassembled WGS sequence"/>
</dbReference>
<comment type="caution">
    <text evidence="2">The sequence shown here is derived from an EMBL/GenBank/DDBJ whole genome shotgun (WGS) entry which is preliminary data.</text>
</comment>
<evidence type="ECO:0000256" key="1">
    <source>
        <dbReference type="SAM" id="MobiDB-lite"/>
    </source>
</evidence>
<evidence type="ECO:0000313" key="3">
    <source>
        <dbReference type="Proteomes" id="UP001224392"/>
    </source>
</evidence>